<evidence type="ECO:0000313" key="11">
    <source>
        <dbReference type="EMBL" id="RHW70883.1"/>
    </source>
</evidence>
<name>A0A3L6L2R9_9TRYP</name>
<dbReference type="PANTHER" id="PTHR15504">
    <property type="entry name" value="NASOPHARYNGEAL EPITHELIUM SPECIFIC PROTEIN 1"/>
    <property type="match status" value="1"/>
</dbReference>
<accession>A0A3L6L2R9</accession>
<gene>
    <name evidence="11" type="ORF">DPX39_080047800</name>
</gene>
<dbReference type="AlphaFoldDB" id="A0A3L6L2R9"/>
<evidence type="ECO:0000256" key="3">
    <source>
        <dbReference type="ARBA" id="ARBA00023054"/>
    </source>
</evidence>
<feature type="domain" description="Trichohyalin-plectin-homology" evidence="10">
    <location>
        <begin position="118"/>
        <end position="211"/>
    </location>
</feature>
<evidence type="ECO:0000256" key="8">
    <source>
        <dbReference type="SAM" id="Coils"/>
    </source>
</evidence>
<dbReference type="Proteomes" id="UP000266743">
    <property type="component" value="Chromosome 8"/>
</dbReference>
<comment type="subcellular location">
    <subcellularLocation>
        <location evidence="1">Cell projection</location>
        <location evidence="1">Cilium</location>
        <location evidence="1">Flagellum</location>
    </subcellularLocation>
</comment>
<dbReference type="PANTHER" id="PTHR15504:SF0">
    <property type="entry name" value="CILIA- AND FLAGELLA-ASSOCIATED PROTEIN 45"/>
    <property type="match status" value="1"/>
</dbReference>
<proteinExistence type="inferred from homology"/>
<evidence type="ECO:0000256" key="6">
    <source>
        <dbReference type="ARBA" id="ARBA00034116"/>
    </source>
</evidence>
<evidence type="ECO:0000313" key="12">
    <source>
        <dbReference type="Proteomes" id="UP000266743"/>
    </source>
</evidence>
<evidence type="ECO:0000256" key="2">
    <source>
        <dbReference type="ARBA" id="ARBA00022846"/>
    </source>
</evidence>
<feature type="region of interest" description="Disordered" evidence="9">
    <location>
        <begin position="1"/>
        <end position="36"/>
    </location>
</feature>
<keyword evidence="3 8" id="KW-0175">Coiled coil</keyword>
<keyword evidence="5" id="KW-0966">Cell projection</keyword>
<reference evidence="11 12" key="1">
    <citation type="submission" date="2018-09" db="EMBL/GenBank/DDBJ databases">
        <title>whole genome sequence of T. equiperdum IVM-t1 strain.</title>
        <authorList>
            <person name="Suganuma K."/>
        </authorList>
    </citation>
    <scope>NUCLEOTIDE SEQUENCE [LARGE SCALE GENOMIC DNA]</scope>
    <source>
        <strain evidence="11 12">IVM-t1</strain>
    </source>
</reference>
<dbReference type="InterPro" id="IPR043597">
    <property type="entry name" value="TPH_dom"/>
</dbReference>
<evidence type="ECO:0000256" key="4">
    <source>
        <dbReference type="ARBA" id="ARBA00023069"/>
    </source>
</evidence>
<dbReference type="EMBL" id="QSBY01000008">
    <property type="protein sequence ID" value="RHW70883.1"/>
    <property type="molecule type" value="Genomic_DNA"/>
</dbReference>
<keyword evidence="4" id="KW-0969">Cilium</keyword>
<dbReference type="Pfam" id="PF13868">
    <property type="entry name" value="TPH"/>
    <property type="match status" value="1"/>
</dbReference>
<evidence type="ECO:0000256" key="1">
    <source>
        <dbReference type="ARBA" id="ARBA00004230"/>
    </source>
</evidence>
<evidence type="ECO:0000256" key="5">
    <source>
        <dbReference type="ARBA" id="ARBA00023273"/>
    </source>
</evidence>
<organism evidence="11 12">
    <name type="scientific">Trypanosoma brucei equiperdum</name>
    <dbReference type="NCBI Taxonomy" id="630700"/>
    <lineage>
        <taxon>Eukaryota</taxon>
        <taxon>Discoba</taxon>
        <taxon>Euglenozoa</taxon>
        <taxon>Kinetoplastea</taxon>
        <taxon>Metakinetoplastina</taxon>
        <taxon>Trypanosomatida</taxon>
        <taxon>Trypanosomatidae</taxon>
        <taxon>Trypanosoma</taxon>
    </lineage>
</organism>
<protein>
    <recommendedName>
        <fullName evidence="7">Cilia- and flagella-associated protein 45</fullName>
    </recommendedName>
</protein>
<feature type="coiled-coil region" evidence="8">
    <location>
        <begin position="101"/>
        <end position="183"/>
    </location>
</feature>
<evidence type="ECO:0000256" key="9">
    <source>
        <dbReference type="SAM" id="MobiDB-lite"/>
    </source>
</evidence>
<comment type="caution">
    <text evidence="11">The sequence shown here is derived from an EMBL/GenBank/DDBJ whole genome shotgun (WGS) entry which is preliminary data.</text>
</comment>
<feature type="compositionally biased region" description="Basic and acidic residues" evidence="9">
    <location>
        <begin position="23"/>
        <end position="35"/>
    </location>
</feature>
<dbReference type="GO" id="GO:0031514">
    <property type="term" value="C:motile cilium"/>
    <property type="evidence" value="ECO:0007669"/>
    <property type="project" value="UniProtKB-SubCell"/>
</dbReference>
<comment type="similarity">
    <text evidence="6">Belongs to the CFAP45 family.</text>
</comment>
<keyword evidence="2" id="KW-0282">Flagellum</keyword>
<sequence>MIGMMARSGAGVFPPRRPGQTDGDLRKELNDRNAPRDSTILTRTELDIIREMISGKNIMTTLTRSAVRTRSVEAEEHKRRMQQYDEEQRLCGGNDKPLEQIEEEQQRRLNLERAKTLLDEQYDEVKAMNQIVDEARCIAVRNAQIRERELRKEEEMEYERKMEEMMTAEAEKAEKLYNEREEQQVVARKKTLAVIKAQLEQHDVERVRKLECFSTNGRP</sequence>
<evidence type="ECO:0000256" key="7">
    <source>
        <dbReference type="ARBA" id="ARBA00034142"/>
    </source>
</evidence>
<dbReference type="InterPro" id="IPR033253">
    <property type="entry name" value="CFAP45"/>
</dbReference>
<evidence type="ECO:0000259" key="10">
    <source>
        <dbReference type="Pfam" id="PF13868"/>
    </source>
</evidence>